<dbReference type="OrthoDB" id="9805159at2"/>
<dbReference type="eggNOG" id="COG0366">
    <property type="taxonomic scope" value="Bacteria"/>
</dbReference>
<evidence type="ECO:0000256" key="1">
    <source>
        <dbReference type="ARBA" id="ARBA00008061"/>
    </source>
</evidence>
<evidence type="ECO:0000259" key="2">
    <source>
        <dbReference type="SMART" id="SM00642"/>
    </source>
</evidence>
<comment type="similarity">
    <text evidence="1">Belongs to the glycosyl hydrolase 13 family.</text>
</comment>
<dbReference type="STRING" id="661478.OP10G_0780"/>
<dbReference type="Gene3D" id="2.60.40.1180">
    <property type="entry name" value="Golgi alpha-mannosidase II"/>
    <property type="match status" value="1"/>
</dbReference>
<accession>A0A068NKP8</accession>
<protein>
    <submittedName>
        <fullName evidence="3">Alpha amylase, catalytic region</fullName>
    </submittedName>
</protein>
<keyword evidence="4" id="KW-1185">Reference proteome</keyword>
<evidence type="ECO:0000313" key="3">
    <source>
        <dbReference type="EMBL" id="AIE84148.1"/>
    </source>
</evidence>
<dbReference type="InterPro" id="IPR045857">
    <property type="entry name" value="O16G_dom_2"/>
</dbReference>
<dbReference type="KEGG" id="fgi:OP10G_0780"/>
<organism evidence="3 4">
    <name type="scientific">Fimbriimonas ginsengisoli Gsoil 348</name>
    <dbReference type="NCBI Taxonomy" id="661478"/>
    <lineage>
        <taxon>Bacteria</taxon>
        <taxon>Bacillati</taxon>
        <taxon>Armatimonadota</taxon>
        <taxon>Fimbriimonadia</taxon>
        <taxon>Fimbriimonadales</taxon>
        <taxon>Fimbriimonadaceae</taxon>
        <taxon>Fimbriimonas</taxon>
    </lineage>
</organism>
<dbReference type="HOGENOM" id="CLU_006462_2_4_0"/>
<dbReference type="InterPro" id="IPR006047">
    <property type="entry name" value="GH13_cat_dom"/>
</dbReference>
<dbReference type="SUPFAM" id="SSF51011">
    <property type="entry name" value="Glycosyl hydrolase domain"/>
    <property type="match status" value="1"/>
</dbReference>
<name>A0A068NKP8_FIMGI</name>
<dbReference type="PANTHER" id="PTHR10357">
    <property type="entry name" value="ALPHA-AMYLASE FAMILY MEMBER"/>
    <property type="match status" value="1"/>
</dbReference>
<dbReference type="GO" id="GO:0009313">
    <property type="term" value="P:oligosaccharide catabolic process"/>
    <property type="evidence" value="ECO:0007669"/>
    <property type="project" value="TreeGrafter"/>
</dbReference>
<dbReference type="Gene3D" id="3.20.20.80">
    <property type="entry name" value="Glycosidases"/>
    <property type="match status" value="1"/>
</dbReference>
<dbReference type="InterPro" id="IPR013780">
    <property type="entry name" value="Glyco_hydro_b"/>
</dbReference>
<proteinExistence type="inferred from homology"/>
<dbReference type="AlphaFoldDB" id="A0A068NKP8"/>
<feature type="domain" description="Glycosyl hydrolase family 13 catalytic" evidence="2">
    <location>
        <begin position="31"/>
        <end position="383"/>
    </location>
</feature>
<dbReference type="Gene3D" id="3.90.400.10">
    <property type="entry name" value="Oligo-1,6-glucosidase, Domain 2"/>
    <property type="match status" value="1"/>
</dbReference>
<dbReference type="InterPro" id="IPR032091">
    <property type="entry name" value="Malt_amylase-like_C"/>
</dbReference>
<dbReference type="SUPFAM" id="SSF51445">
    <property type="entry name" value="(Trans)glycosidases"/>
    <property type="match status" value="1"/>
</dbReference>
<sequence>MTIFLAALAFSHFGIQTATPVSPWEREVVYQIFPRSFRDSNGDKIGDLNGIREKLDHFKRLGVTSLLINPIFSSRMYHNYFADDFYKVDAEYGTNKEFFDLIRAAHRKGLKVILDMEVQYVAYQHPWYVARAKDPASPFASYLWDDKGFYTSVPLPMYDGSKIAAAAVDPLNPQVRDYMLNVFRYWAAPEGKKSDGVDGFRIDHMMDDLDLQGVKKGMLANFWTPIETEIRRMKPGTFFLGEQSDWKTGKDLFDQGAVDAVYAMPLMGAVSTRDRTKIENAIQEELGTTPPGKTQLLFIENHDVERWATREKQNPALLRQGAVFNLTLKGTPLVYYGQELGMTGTPGKWGNDGNDIPMRRAYRWTKSNTGTGMAEWYQGGPWAEDPASPELEGVSVEEQDRDPRSLMTFYRRLIALRKSDAPLREGTLRIVDLGNPSVLAFAREKGKDTTLVLINLQERVTTLALPSTMRFKSDLWADARVLDGDPGAMVEVGSYGFRILRVIANPKP</sequence>
<dbReference type="SMART" id="SM00642">
    <property type="entry name" value="Aamy"/>
    <property type="match status" value="1"/>
</dbReference>
<dbReference type="Pfam" id="PF16657">
    <property type="entry name" value="Malt_amylase_C"/>
    <property type="match status" value="1"/>
</dbReference>
<dbReference type="GO" id="GO:0004556">
    <property type="term" value="F:alpha-amylase activity"/>
    <property type="evidence" value="ECO:0007669"/>
    <property type="project" value="TreeGrafter"/>
</dbReference>
<gene>
    <name evidence="3" type="ORF">OP10G_0780</name>
</gene>
<dbReference type="Proteomes" id="UP000027982">
    <property type="component" value="Chromosome"/>
</dbReference>
<dbReference type="Pfam" id="PF00128">
    <property type="entry name" value="Alpha-amylase"/>
    <property type="match status" value="1"/>
</dbReference>
<dbReference type="RefSeq" id="WP_025227204.1">
    <property type="nucleotide sequence ID" value="NZ_CP007139.1"/>
</dbReference>
<evidence type="ECO:0000313" key="4">
    <source>
        <dbReference type="Proteomes" id="UP000027982"/>
    </source>
</evidence>
<dbReference type="InterPro" id="IPR017853">
    <property type="entry name" value="GH"/>
</dbReference>
<dbReference type="PANTHER" id="PTHR10357:SF179">
    <property type="entry name" value="NEUTRAL AND BASIC AMINO ACID TRANSPORT PROTEIN RBAT"/>
    <property type="match status" value="1"/>
</dbReference>
<reference evidence="3 4" key="1">
    <citation type="journal article" date="2014" name="PLoS ONE">
        <title>The first complete genome sequence of the class fimbriimonadia in the phylum armatimonadetes.</title>
        <authorList>
            <person name="Hu Z.Y."/>
            <person name="Wang Y.Z."/>
            <person name="Im W.T."/>
            <person name="Wang S.Y."/>
            <person name="Zhao G.P."/>
            <person name="Zheng H.J."/>
            <person name="Quan Z.X."/>
        </authorList>
    </citation>
    <scope>NUCLEOTIDE SEQUENCE [LARGE SCALE GENOMIC DNA]</scope>
    <source>
        <strain evidence="3">Gsoil 348</strain>
    </source>
</reference>
<dbReference type="EMBL" id="CP007139">
    <property type="protein sequence ID" value="AIE84148.1"/>
    <property type="molecule type" value="Genomic_DNA"/>
</dbReference>